<sequence length="50" mass="5829">MALQHLDNVEKEIRISVAGDELINLEKIHNKIRGLKMLILNYIRQLTSEN</sequence>
<dbReference type="EMBL" id="LAZR01018483">
    <property type="protein sequence ID" value="KKL96237.1"/>
    <property type="molecule type" value="Genomic_DNA"/>
</dbReference>
<name>A0A0F9JAW9_9ZZZZ</name>
<accession>A0A0F9JAW9</accession>
<comment type="caution">
    <text evidence="1">The sequence shown here is derived from an EMBL/GenBank/DDBJ whole genome shotgun (WGS) entry which is preliminary data.</text>
</comment>
<gene>
    <name evidence="1" type="ORF">LCGC14_1846470</name>
</gene>
<evidence type="ECO:0000313" key="1">
    <source>
        <dbReference type="EMBL" id="KKL96237.1"/>
    </source>
</evidence>
<protein>
    <submittedName>
        <fullName evidence="1">Uncharacterized protein</fullName>
    </submittedName>
</protein>
<organism evidence="1">
    <name type="scientific">marine sediment metagenome</name>
    <dbReference type="NCBI Taxonomy" id="412755"/>
    <lineage>
        <taxon>unclassified sequences</taxon>
        <taxon>metagenomes</taxon>
        <taxon>ecological metagenomes</taxon>
    </lineage>
</organism>
<proteinExistence type="predicted"/>
<dbReference type="AlphaFoldDB" id="A0A0F9JAW9"/>
<reference evidence="1" key="1">
    <citation type="journal article" date="2015" name="Nature">
        <title>Complex archaea that bridge the gap between prokaryotes and eukaryotes.</title>
        <authorList>
            <person name="Spang A."/>
            <person name="Saw J.H."/>
            <person name="Jorgensen S.L."/>
            <person name="Zaremba-Niedzwiedzka K."/>
            <person name="Martijn J."/>
            <person name="Lind A.E."/>
            <person name="van Eijk R."/>
            <person name="Schleper C."/>
            <person name="Guy L."/>
            <person name="Ettema T.J."/>
        </authorList>
    </citation>
    <scope>NUCLEOTIDE SEQUENCE</scope>
</reference>